<sequence length="189" mass="18413">MFNMKTTTTFLASALFLSVYAQSDEPLTVSPADVFPSSIVNDCPPGYTTRPGSGSSMLSSLSSVVASATETQGTAIATGSGAAATTFASSAASSALSSLESEATSLLPPDVPVPSLSVSGSGSLEARQEVDVPSSCVRVSEETPGVPADGQGDEDEGSGSGDEGAAVGTGIGLGAVILAMGGVGVAMVL</sequence>
<gene>
    <name evidence="3" type="ORF">BDV98DRAFT_607317</name>
</gene>
<evidence type="ECO:0000313" key="4">
    <source>
        <dbReference type="Proteomes" id="UP000305067"/>
    </source>
</evidence>
<accession>A0A5C3Q9J7</accession>
<evidence type="ECO:0008006" key="5">
    <source>
        <dbReference type="Google" id="ProtNLM"/>
    </source>
</evidence>
<dbReference type="Proteomes" id="UP000305067">
    <property type="component" value="Unassembled WGS sequence"/>
</dbReference>
<evidence type="ECO:0000313" key="3">
    <source>
        <dbReference type="EMBL" id="TFK97847.1"/>
    </source>
</evidence>
<feature type="compositionally biased region" description="Low complexity" evidence="1">
    <location>
        <begin position="109"/>
        <end position="124"/>
    </location>
</feature>
<evidence type="ECO:0000256" key="2">
    <source>
        <dbReference type="SAM" id="SignalP"/>
    </source>
</evidence>
<dbReference type="EMBL" id="ML178844">
    <property type="protein sequence ID" value="TFK97847.1"/>
    <property type="molecule type" value="Genomic_DNA"/>
</dbReference>
<feature type="chain" id="PRO_5022788145" description="GPI anchored protein" evidence="2">
    <location>
        <begin position="22"/>
        <end position="189"/>
    </location>
</feature>
<keyword evidence="2" id="KW-0732">Signal</keyword>
<organism evidence="3 4">
    <name type="scientific">Pterulicium gracile</name>
    <dbReference type="NCBI Taxonomy" id="1884261"/>
    <lineage>
        <taxon>Eukaryota</taxon>
        <taxon>Fungi</taxon>
        <taxon>Dikarya</taxon>
        <taxon>Basidiomycota</taxon>
        <taxon>Agaricomycotina</taxon>
        <taxon>Agaricomycetes</taxon>
        <taxon>Agaricomycetidae</taxon>
        <taxon>Agaricales</taxon>
        <taxon>Pleurotineae</taxon>
        <taxon>Pterulaceae</taxon>
        <taxon>Pterulicium</taxon>
    </lineage>
</organism>
<reference evidence="3 4" key="1">
    <citation type="journal article" date="2019" name="Nat. Ecol. Evol.">
        <title>Megaphylogeny resolves global patterns of mushroom evolution.</title>
        <authorList>
            <person name="Varga T."/>
            <person name="Krizsan K."/>
            <person name="Foldi C."/>
            <person name="Dima B."/>
            <person name="Sanchez-Garcia M."/>
            <person name="Sanchez-Ramirez S."/>
            <person name="Szollosi G.J."/>
            <person name="Szarkandi J.G."/>
            <person name="Papp V."/>
            <person name="Albert L."/>
            <person name="Andreopoulos W."/>
            <person name="Angelini C."/>
            <person name="Antonin V."/>
            <person name="Barry K.W."/>
            <person name="Bougher N.L."/>
            <person name="Buchanan P."/>
            <person name="Buyck B."/>
            <person name="Bense V."/>
            <person name="Catcheside P."/>
            <person name="Chovatia M."/>
            <person name="Cooper J."/>
            <person name="Damon W."/>
            <person name="Desjardin D."/>
            <person name="Finy P."/>
            <person name="Geml J."/>
            <person name="Haridas S."/>
            <person name="Hughes K."/>
            <person name="Justo A."/>
            <person name="Karasinski D."/>
            <person name="Kautmanova I."/>
            <person name="Kiss B."/>
            <person name="Kocsube S."/>
            <person name="Kotiranta H."/>
            <person name="LaButti K.M."/>
            <person name="Lechner B.E."/>
            <person name="Liimatainen K."/>
            <person name="Lipzen A."/>
            <person name="Lukacs Z."/>
            <person name="Mihaltcheva S."/>
            <person name="Morgado L.N."/>
            <person name="Niskanen T."/>
            <person name="Noordeloos M.E."/>
            <person name="Ohm R.A."/>
            <person name="Ortiz-Santana B."/>
            <person name="Ovrebo C."/>
            <person name="Racz N."/>
            <person name="Riley R."/>
            <person name="Savchenko A."/>
            <person name="Shiryaev A."/>
            <person name="Soop K."/>
            <person name="Spirin V."/>
            <person name="Szebenyi C."/>
            <person name="Tomsovsky M."/>
            <person name="Tulloss R.E."/>
            <person name="Uehling J."/>
            <person name="Grigoriev I.V."/>
            <person name="Vagvolgyi C."/>
            <person name="Papp T."/>
            <person name="Martin F.M."/>
            <person name="Miettinen O."/>
            <person name="Hibbett D.S."/>
            <person name="Nagy L.G."/>
        </authorList>
    </citation>
    <scope>NUCLEOTIDE SEQUENCE [LARGE SCALE GENOMIC DNA]</scope>
    <source>
        <strain evidence="3 4">CBS 309.79</strain>
    </source>
</reference>
<dbReference type="AlphaFoldDB" id="A0A5C3Q9J7"/>
<proteinExistence type="predicted"/>
<protein>
    <recommendedName>
        <fullName evidence="5">GPI anchored protein</fullName>
    </recommendedName>
</protein>
<name>A0A5C3Q9J7_9AGAR</name>
<evidence type="ECO:0000256" key="1">
    <source>
        <dbReference type="SAM" id="MobiDB-lite"/>
    </source>
</evidence>
<keyword evidence="4" id="KW-1185">Reference proteome</keyword>
<feature type="signal peptide" evidence="2">
    <location>
        <begin position="1"/>
        <end position="21"/>
    </location>
</feature>
<feature type="region of interest" description="Disordered" evidence="1">
    <location>
        <begin position="109"/>
        <end position="165"/>
    </location>
</feature>